<name>A0A7R9D0P5_TIMPO</name>
<reference evidence="2" key="1">
    <citation type="submission" date="2020-11" db="EMBL/GenBank/DDBJ databases">
        <authorList>
            <person name="Tran Van P."/>
        </authorList>
    </citation>
    <scope>NUCLEOTIDE SEQUENCE</scope>
</reference>
<dbReference type="AlphaFoldDB" id="A0A7R9D0P5"/>
<protein>
    <submittedName>
        <fullName evidence="2">Uncharacterized protein</fullName>
    </submittedName>
</protein>
<keyword evidence="1" id="KW-1133">Transmembrane helix</keyword>
<keyword evidence="1" id="KW-0472">Membrane</keyword>
<sequence length="75" mass="8750">MFVFDKESSLRQRNRAERTKRLEEQVKDIQRKQKAAESWQQWKRSLFQPLTIGIGVGVILIGGGLWASSYFSHKV</sequence>
<evidence type="ECO:0000313" key="2">
    <source>
        <dbReference type="EMBL" id="CAD7405988.1"/>
    </source>
</evidence>
<feature type="transmembrane region" description="Helical" evidence="1">
    <location>
        <begin position="50"/>
        <end position="71"/>
    </location>
</feature>
<proteinExistence type="predicted"/>
<keyword evidence="1" id="KW-0812">Transmembrane</keyword>
<dbReference type="EMBL" id="OD002735">
    <property type="protein sequence ID" value="CAD7405988.1"/>
    <property type="molecule type" value="Genomic_DNA"/>
</dbReference>
<organism evidence="2">
    <name type="scientific">Timema poppense</name>
    <name type="common">Walking stick</name>
    <dbReference type="NCBI Taxonomy" id="170557"/>
    <lineage>
        <taxon>Eukaryota</taxon>
        <taxon>Metazoa</taxon>
        <taxon>Ecdysozoa</taxon>
        <taxon>Arthropoda</taxon>
        <taxon>Hexapoda</taxon>
        <taxon>Insecta</taxon>
        <taxon>Pterygota</taxon>
        <taxon>Neoptera</taxon>
        <taxon>Polyneoptera</taxon>
        <taxon>Phasmatodea</taxon>
        <taxon>Timematodea</taxon>
        <taxon>Timematoidea</taxon>
        <taxon>Timematidae</taxon>
        <taxon>Timema</taxon>
    </lineage>
</organism>
<evidence type="ECO:0000256" key="1">
    <source>
        <dbReference type="SAM" id="Phobius"/>
    </source>
</evidence>
<accession>A0A7R9D0P5</accession>
<gene>
    <name evidence="2" type="ORF">TPSB3V08_LOCUS5228</name>
</gene>